<organism evidence="10 11">
    <name type="scientific">Ramazzottius varieornatus</name>
    <name type="common">Water bear</name>
    <name type="synonym">Tardigrade</name>
    <dbReference type="NCBI Taxonomy" id="947166"/>
    <lineage>
        <taxon>Eukaryota</taxon>
        <taxon>Metazoa</taxon>
        <taxon>Ecdysozoa</taxon>
        <taxon>Tardigrada</taxon>
        <taxon>Eutardigrada</taxon>
        <taxon>Parachela</taxon>
        <taxon>Hypsibioidea</taxon>
        <taxon>Ramazzottiidae</taxon>
        <taxon>Ramazzottius</taxon>
    </lineage>
</organism>
<keyword evidence="4" id="KW-0479">Metal-binding</keyword>
<evidence type="ECO:0000313" key="11">
    <source>
        <dbReference type="Proteomes" id="UP000186922"/>
    </source>
</evidence>
<dbReference type="GO" id="GO:0046872">
    <property type="term" value="F:metal ion binding"/>
    <property type="evidence" value="ECO:0007669"/>
    <property type="project" value="UniProtKB-KW"/>
</dbReference>
<dbReference type="STRING" id="947166.A0A1D1VT14"/>
<evidence type="ECO:0000313" key="10">
    <source>
        <dbReference type="EMBL" id="GAV04660.1"/>
    </source>
</evidence>
<name>A0A1D1VT14_RAMVA</name>
<dbReference type="GO" id="GO:0004222">
    <property type="term" value="F:metalloendopeptidase activity"/>
    <property type="evidence" value="ECO:0007669"/>
    <property type="project" value="InterPro"/>
</dbReference>
<evidence type="ECO:0000256" key="4">
    <source>
        <dbReference type="ARBA" id="ARBA00022723"/>
    </source>
</evidence>
<keyword evidence="7" id="KW-0482">Metalloprotease</keyword>
<dbReference type="Pfam" id="PF01431">
    <property type="entry name" value="Peptidase_M13"/>
    <property type="match status" value="1"/>
</dbReference>
<keyword evidence="11" id="KW-1185">Reference proteome</keyword>
<dbReference type="OrthoDB" id="6475849at2759"/>
<dbReference type="Gene3D" id="1.10.1380.10">
    <property type="entry name" value="Neutral endopeptidase , domain2"/>
    <property type="match status" value="1"/>
</dbReference>
<dbReference type="Proteomes" id="UP000186922">
    <property type="component" value="Unassembled WGS sequence"/>
</dbReference>
<proteinExistence type="inferred from homology"/>
<comment type="cofactor">
    <cofactor evidence="1">
        <name>Zn(2+)</name>
        <dbReference type="ChEBI" id="CHEBI:29105"/>
    </cofactor>
</comment>
<evidence type="ECO:0000259" key="8">
    <source>
        <dbReference type="Pfam" id="PF01431"/>
    </source>
</evidence>
<evidence type="ECO:0000256" key="2">
    <source>
        <dbReference type="ARBA" id="ARBA00007357"/>
    </source>
</evidence>
<dbReference type="SUPFAM" id="SSF55486">
    <property type="entry name" value="Metalloproteases ('zincins'), catalytic domain"/>
    <property type="match status" value="1"/>
</dbReference>
<dbReference type="GO" id="GO:0016485">
    <property type="term" value="P:protein processing"/>
    <property type="evidence" value="ECO:0007669"/>
    <property type="project" value="TreeGrafter"/>
</dbReference>
<evidence type="ECO:0000259" key="9">
    <source>
        <dbReference type="Pfam" id="PF05649"/>
    </source>
</evidence>
<dbReference type="GO" id="GO:0005886">
    <property type="term" value="C:plasma membrane"/>
    <property type="evidence" value="ECO:0007669"/>
    <property type="project" value="TreeGrafter"/>
</dbReference>
<dbReference type="InterPro" id="IPR018497">
    <property type="entry name" value="Peptidase_M13_C"/>
</dbReference>
<keyword evidence="3" id="KW-0645">Protease</keyword>
<feature type="domain" description="Peptidase M13 C-terminal" evidence="8">
    <location>
        <begin position="238"/>
        <end position="282"/>
    </location>
</feature>
<feature type="domain" description="Peptidase M13 N-terminal" evidence="9">
    <location>
        <begin position="1"/>
        <end position="179"/>
    </location>
</feature>
<accession>A0A1D1VT14</accession>
<comment type="similarity">
    <text evidence="2">Belongs to the peptidase M13 family.</text>
</comment>
<dbReference type="CDD" id="cd08662">
    <property type="entry name" value="M13"/>
    <property type="match status" value="1"/>
</dbReference>
<evidence type="ECO:0000256" key="3">
    <source>
        <dbReference type="ARBA" id="ARBA00022670"/>
    </source>
</evidence>
<dbReference type="InterPro" id="IPR008753">
    <property type="entry name" value="Peptidase_M13_N"/>
</dbReference>
<dbReference type="EMBL" id="BDGG01000011">
    <property type="protein sequence ID" value="GAV04660.1"/>
    <property type="molecule type" value="Genomic_DNA"/>
</dbReference>
<sequence>MTLAQLQNQTGSGFDWLKYVTTIVPPDLKPPVTAQEEVVVSEPAFFNKLFDLINHNTSKRTVANYLGWRVMLSVVWDLDTRFREIYNKYRNVLYGTSVEKSRWRSCTALVGSYFDLAVGKLYVDRTFRNGSREKAEEMITDISTAFLDILLNETDWMDSEAKVFAREKALAISRKIGYPDMIYNNTAMAQHFNGTMANETEHFQNVLINSRVWAQKSVRELRDPFDKTKWATSPAEVNAFYSTDYNSITFPAGILQPPFFEKDRPKSINYGAIGMVIGHEVMS</sequence>
<evidence type="ECO:0000256" key="5">
    <source>
        <dbReference type="ARBA" id="ARBA00022801"/>
    </source>
</evidence>
<dbReference type="InterPro" id="IPR000718">
    <property type="entry name" value="Peptidase_M13"/>
</dbReference>
<dbReference type="Pfam" id="PF05649">
    <property type="entry name" value="Peptidase_M13_N"/>
    <property type="match status" value="1"/>
</dbReference>
<dbReference type="PROSITE" id="PS51885">
    <property type="entry name" value="NEPRILYSIN"/>
    <property type="match status" value="1"/>
</dbReference>
<dbReference type="PANTHER" id="PTHR11733:SF133">
    <property type="entry name" value="PHOSPHATE-REGULATING NEUTRAL ENDOPEPTIDASE PHEX"/>
    <property type="match status" value="1"/>
</dbReference>
<keyword evidence="6" id="KW-0862">Zinc</keyword>
<dbReference type="PRINTS" id="PR00786">
    <property type="entry name" value="NEPRILYSIN"/>
</dbReference>
<reference evidence="10 11" key="1">
    <citation type="journal article" date="2016" name="Nat. Commun.">
        <title>Extremotolerant tardigrade genome and improved radiotolerance of human cultured cells by tardigrade-unique protein.</title>
        <authorList>
            <person name="Hashimoto T."/>
            <person name="Horikawa D.D."/>
            <person name="Saito Y."/>
            <person name="Kuwahara H."/>
            <person name="Kozuka-Hata H."/>
            <person name="Shin-I T."/>
            <person name="Minakuchi Y."/>
            <person name="Ohishi K."/>
            <person name="Motoyama A."/>
            <person name="Aizu T."/>
            <person name="Enomoto A."/>
            <person name="Kondo K."/>
            <person name="Tanaka S."/>
            <person name="Hara Y."/>
            <person name="Koshikawa S."/>
            <person name="Sagara H."/>
            <person name="Miura T."/>
            <person name="Yokobori S."/>
            <person name="Miyagawa K."/>
            <person name="Suzuki Y."/>
            <person name="Kubo T."/>
            <person name="Oyama M."/>
            <person name="Kohara Y."/>
            <person name="Fujiyama A."/>
            <person name="Arakawa K."/>
            <person name="Katayama T."/>
            <person name="Toyoda A."/>
            <person name="Kunieda T."/>
        </authorList>
    </citation>
    <scope>NUCLEOTIDE SEQUENCE [LARGE SCALE GENOMIC DNA]</scope>
    <source>
        <strain evidence="10 11">YOKOZUNA-1</strain>
    </source>
</reference>
<evidence type="ECO:0000256" key="1">
    <source>
        <dbReference type="ARBA" id="ARBA00001947"/>
    </source>
</evidence>
<evidence type="ECO:0000256" key="7">
    <source>
        <dbReference type="ARBA" id="ARBA00023049"/>
    </source>
</evidence>
<gene>
    <name evidence="10" type="primary">RvY_14913</name>
    <name evidence="10" type="synonym">RvY_14913.1</name>
    <name evidence="10" type="ORF">RvY_14913-1</name>
</gene>
<evidence type="ECO:0000256" key="6">
    <source>
        <dbReference type="ARBA" id="ARBA00022833"/>
    </source>
</evidence>
<dbReference type="AlphaFoldDB" id="A0A1D1VT14"/>
<protein>
    <recommendedName>
        <fullName evidence="12">Peptidase M13 N-terminal domain-containing protein</fullName>
    </recommendedName>
</protein>
<evidence type="ECO:0008006" key="12">
    <source>
        <dbReference type="Google" id="ProtNLM"/>
    </source>
</evidence>
<dbReference type="InterPro" id="IPR042089">
    <property type="entry name" value="Peptidase_M13_dom_2"/>
</dbReference>
<keyword evidence="5" id="KW-0378">Hydrolase</keyword>
<comment type="caution">
    <text evidence="10">The sequence shown here is derived from an EMBL/GenBank/DDBJ whole genome shotgun (WGS) entry which is preliminary data.</text>
</comment>
<dbReference type="PANTHER" id="PTHR11733">
    <property type="entry name" value="ZINC METALLOPROTEASE FAMILY M13 NEPRILYSIN-RELATED"/>
    <property type="match status" value="1"/>
</dbReference>